<dbReference type="FunFam" id="3.40.50.300:FF:001091">
    <property type="entry name" value="Probable disease resistance protein At1g61300"/>
    <property type="match status" value="1"/>
</dbReference>
<evidence type="ECO:0000256" key="6">
    <source>
        <dbReference type="ARBA" id="ARBA00022840"/>
    </source>
</evidence>
<evidence type="ECO:0000256" key="1">
    <source>
        <dbReference type="ARBA" id="ARBA00008894"/>
    </source>
</evidence>
<dbReference type="SUPFAM" id="SSF52200">
    <property type="entry name" value="Toll/Interleukin receptor TIR domain"/>
    <property type="match status" value="1"/>
</dbReference>
<dbReference type="SUPFAM" id="SSF52058">
    <property type="entry name" value="L domain-like"/>
    <property type="match status" value="2"/>
</dbReference>
<dbReference type="AlphaFoldDB" id="A0A2P6QMM8"/>
<dbReference type="GO" id="GO:0006952">
    <property type="term" value="P:defense response"/>
    <property type="evidence" value="ECO:0007669"/>
    <property type="project" value="UniProtKB-KW"/>
</dbReference>
<dbReference type="Pfam" id="PF23598">
    <property type="entry name" value="LRR_14"/>
    <property type="match status" value="1"/>
</dbReference>
<dbReference type="InterPro" id="IPR042197">
    <property type="entry name" value="Apaf_helical"/>
</dbReference>
<evidence type="ECO:0000256" key="7">
    <source>
        <dbReference type="ARBA" id="ARBA00023027"/>
    </source>
</evidence>
<evidence type="ECO:0000259" key="9">
    <source>
        <dbReference type="PROSITE" id="PS50104"/>
    </source>
</evidence>
<keyword evidence="5" id="KW-0611">Plant defense</keyword>
<dbReference type="GO" id="GO:0016787">
    <property type="term" value="F:hydrolase activity"/>
    <property type="evidence" value="ECO:0007669"/>
    <property type="project" value="UniProtKB-KW"/>
</dbReference>
<feature type="domain" description="TIR" evidence="9">
    <location>
        <begin position="73"/>
        <end position="239"/>
    </location>
</feature>
<dbReference type="Proteomes" id="UP000238479">
    <property type="component" value="Chromosome 5"/>
</dbReference>
<organism evidence="10 11">
    <name type="scientific">Rosa chinensis</name>
    <name type="common">China rose</name>
    <dbReference type="NCBI Taxonomy" id="74649"/>
    <lineage>
        <taxon>Eukaryota</taxon>
        <taxon>Viridiplantae</taxon>
        <taxon>Streptophyta</taxon>
        <taxon>Embryophyta</taxon>
        <taxon>Tracheophyta</taxon>
        <taxon>Spermatophyta</taxon>
        <taxon>Magnoliopsida</taxon>
        <taxon>eudicotyledons</taxon>
        <taxon>Gunneridae</taxon>
        <taxon>Pentapetalae</taxon>
        <taxon>rosids</taxon>
        <taxon>fabids</taxon>
        <taxon>Rosales</taxon>
        <taxon>Rosaceae</taxon>
        <taxon>Rosoideae</taxon>
        <taxon>Rosoideae incertae sedis</taxon>
        <taxon>Rosa</taxon>
    </lineage>
</organism>
<dbReference type="OMA" id="RICKLEY"/>
<keyword evidence="2" id="KW-0433">Leucine-rich repeat</keyword>
<dbReference type="PRINTS" id="PR00364">
    <property type="entry name" value="DISEASERSIST"/>
</dbReference>
<dbReference type="SUPFAM" id="SSF52540">
    <property type="entry name" value="P-loop containing nucleoside triphosphate hydrolases"/>
    <property type="match status" value="1"/>
</dbReference>
<comment type="similarity">
    <text evidence="1">Belongs to the disease resistance NB-LRR family.</text>
</comment>
<dbReference type="Gene3D" id="1.10.8.430">
    <property type="entry name" value="Helical domain of apoptotic protease-activating factors"/>
    <property type="match status" value="1"/>
</dbReference>
<name>A0A2P6QMM8_ROSCH</name>
<dbReference type="Gene3D" id="3.40.50.300">
    <property type="entry name" value="P-loop containing nucleotide triphosphate hydrolases"/>
    <property type="match status" value="1"/>
</dbReference>
<accession>A0A2P6QMM8</accession>
<evidence type="ECO:0000256" key="8">
    <source>
        <dbReference type="SAM" id="Phobius"/>
    </source>
</evidence>
<dbReference type="GO" id="GO:0007165">
    <property type="term" value="P:signal transduction"/>
    <property type="evidence" value="ECO:0007669"/>
    <property type="project" value="InterPro"/>
</dbReference>
<evidence type="ECO:0000313" key="10">
    <source>
        <dbReference type="EMBL" id="PRQ35418.1"/>
    </source>
</evidence>
<keyword evidence="3" id="KW-0677">Repeat</keyword>
<keyword evidence="8" id="KW-0472">Membrane</keyword>
<reference evidence="10 11" key="1">
    <citation type="journal article" date="2018" name="Nat. Genet.">
        <title>The Rosa genome provides new insights in the design of modern roses.</title>
        <authorList>
            <person name="Bendahmane M."/>
        </authorList>
    </citation>
    <scope>NUCLEOTIDE SEQUENCE [LARGE SCALE GENOMIC DNA]</scope>
    <source>
        <strain evidence="11">cv. Old Blush</strain>
    </source>
</reference>
<dbReference type="PANTHER" id="PTHR33463:SF203">
    <property type="entry name" value="AAA+ ATPASE DOMAIN-CONTAINING PROTEIN"/>
    <property type="match status" value="1"/>
</dbReference>
<dbReference type="InterPro" id="IPR000157">
    <property type="entry name" value="TIR_dom"/>
</dbReference>
<dbReference type="Gene3D" id="3.40.50.10140">
    <property type="entry name" value="Toll/interleukin-1 receptor homology (TIR) domain"/>
    <property type="match status" value="1"/>
</dbReference>
<dbReference type="Gene3D" id="1.10.10.10">
    <property type="entry name" value="Winged helix-like DNA-binding domain superfamily/Winged helix DNA-binding domain"/>
    <property type="match status" value="1"/>
</dbReference>
<dbReference type="InterPro" id="IPR027417">
    <property type="entry name" value="P-loop_NTPase"/>
</dbReference>
<dbReference type="InterPro" id="IPR002182">
    <property type="entry name" value="NB-ARC"/>
</dbReference>
<dbReference type="Gene3D" id="3.80.10.10">
    <property type="entry name" value="Ribonuclease Inhibitor"/>
    <property type="match status" value="2"/>
</dbReference>
<dbReference type="InterPro" id="IPR035897">
    <property type="entry name" value="Toll_tir_struct_dom_sf"/>
</dbReference>
<comment type="caution">
    <text evidence="10">The sequence shown here is derived from an EMBL/GenBank/DDBJ whole genome shotgun (WGS) entry which is preliminary data.</text>
</comment>
<dbReference type="InterPro" id="IPR057135">
    <property type="entry name" value="At4g27190-like_LRR"/>
</dbReference>
<dbReference type="FunFam" id="3.40.50.10140:FF:000007">
    <property type="entry name" value="Disease resistance protein (TIR-NBS-LRR class)"/>
    <property type="match status" value="1"/>
</dbReference>
<keyword evidence="11" id="KW-1185">Reference proteome</keyword>
<dbReference type="EMBL" id="PDCK01000043">
    <property type="protein sequence ID" value="PRQ35418.1"/>
    <property type="molecule type" value="Genomic_DNA"/>
</dbReference>
<dbReference type="PANTHER" id="PTHR33463">
    <property type="entry name" value="NB-ARC DOMAIN-CONTAINING PROTEIN-RELATED"/>
    <property type="match status" value="1"/>
</dbReference>
<keyword evidence="8" id="KW-1133">Transmembrane helix</keyword>
<keyword evidence="6" id="KW-0067">ATP-binding</keyword>
<keyword evidence="4" id="KW-0547">Nucleotide-binding</keyword>
<dbReference type="GO" id="GO:0005524">
    <property type="term" value="F:ATP binding"/>
    <property type="evidence" value="ECO:0007669"/>
    <property type="project" value="UniProtKB-KW"/>
</dbReference>
<keyword evidence="8" id="KW-0812">Transmembrane</keyword>
<dbReference type="Gramene" id="PRQ35418">
    <property type="protein sequence ID" value="PRQ35418"/>
    <property type="gene ID" value="RchiOBHm_Chr5g0079811"/>
</dbReference>
<dbReference type="Pfam" id="PF23247">
    <property type="entry name" value="LRR_RPS2"/>
    <property type="match status" value="1"/>
</dbReference>
<dbReference type="STRING" id="74649.A0A2P6QMM8"/>
<dbReference type="Pfam" id="PF01582">
    <property type="entry name" value="TIR"/>
    <property type="match status" value="1"/>
</dbReference>
<evidence type="ECO:0000313" key="11">
    <source>
        <dbReference type="Proteomes" id="UP000238479"/>
    </source>
</evidence>
<evidence type="ECO:0000256" key="4">
    <source>
        <dbReference type="ARBA" id="ARBA00022741"/>
    </source>
</evidence>
<gene>
    <name evidence="10" type="ORF">RchiOBHm_Chr5g0079811</name>
</gene>
<dbReference type="InterPro" id="IPR055414">
    <property type="entry name" value="LRR_R13L4/SHOC2-like"/>
</dbReference>
<evidence type="ECO:0000256" key="2">
    <source>
        <dbReference type="ARBA" id="ARBA00022614"/>
    </source>
</evidence>
<dbReference type="FunFam" id="1.10.10.10:FF:000322">
    <property type="entry name" value="Probable disease resistance protein At1g63360"/>
    <property type="match status" value="1"/>
</dbReference>
<dbReference type="PROSITE" id="PS50104">
    <property type="entry name" value="TIR"/>
    <property type="match status" value="1"/>
</dbReference>
<feature type="transmembrane region" description="Helical" evidence="8">
    <location>
        <begin position="6"/>
        <end position="30"/>
    </location>
</feature>
<evidence type="ECO:0000256" key="5">
    <source>
        <dbReference type="ARBA" id="ARBA00022821"/>
    </source>
</evidence>
<dbReference type="SMART" id="SM00255">
    <property type="entry name" value="TIR"/>
    <property type="match status" value="1"/>
</dbReference>
<dbReference type="InterPro" id="IPR050905">
    <property type="entry name" value="Plant_NBS-LRR"/>
</dbReference>
<dbReference type="Pfam" id="PF00931">
    <property type="entry name" value="NB-ARC"/>
    <property type="match status" value="1"/>
</dbReference>
<dbReference type="InterPro" id="IPR036388">
    <property type="entry name" value="WH-like_DNA-bd_sf"/>
</dbReference>
<sequence>MEFYYFQMAMAIIVVIVIWIGVIATIKWIWTLVKHRLGYMVESMSQHRRIFVNIDASRPLPSPSAESSAARRWNYDVFLSFRGPDTRKGITFELYDRLHRRGIKTFMDDQDLQVGDTISPTLLKAIEESRLAIVVLSEKYASSTWCLEELTKICECMKDDNRILPLFYNVEPTDVRYQKRSFEEAFAKYENSGRHRSEKVQQWRDALNKVAHFSGWDSKKYKTERELIEDIVEYVCSKVQPIAINMGDFEEFEATRQAMNMVMKGLEDDEVTAIGVCGMGGVGKTTMVKHISDQARKNGIFRHVIMATISQSPDLRKIQGQLADLLGFEFMEETEIGRAARLSKEIMRRNKILIILDDIWERMDISRIGIPSYEELQKCNSKVLLTTRIWNVCHVMRCQEKITLNILSKEDSWTLFVRNAGRSFESTNFENVARNVAGECRGLPIALIAVARALGDKELVEWERAAQRLEKSQTANPDDKGDASECIRLSYDYLKDEDYKSCFLLCCLFPEDYDIQIENLFNYVIGKGLFRDAETIEEARGTTNSVVAHLKNCSLLLDSDEDGCVRMHDVIRDTAMIIAKSKDGHGFLVKAGSGLKHWSCRLHEDYSAISLMKNKIRKLPEELVCPKLQILLLQENADLTEIPEKFLQSANELRVLDLGLTSVLSVPQSLSLLSNLQALYLDFCKKRVDISIIGKLTKLEILSMRGYPVKELSRELWREVGKLTNLRMLDVGGVSLGGGGIVTIPSKVISKLHRLEELYMLYCGFEDWGSRVEGEGEETYISFDELTGLSNLKIVQVCISDAKCIPKEVEVEPNWVYFDIRIDGWSSNPYKRNVPNSRSSSLNTTISSLPDWFVNVVTKKSEKLLFEEDCKGLSNILMEYDHGRLHGLKHLSVIGPNKSLKELMNTTTRIKQEPVFENLEELHLSRLDCIKELCVGDLPPGSLFNVKLLRIRDCRNLGNVLLPSKLLQRLPNLEIVYLYRICKLEYVFGCEGFEPEHSKLREVALLELDAIRSICNGPVPRAMFRTLKSLFIYRCKSLGSLFTSDVAHCLLQLEELWVENCPLLERVIETSKETVNDNNKIVLSKLKKLVLKELPVLNSGSATTNIDIECLSLEHLYVKDCPHFSFPTSASDYFHSRNEVQLDDQQQHDVLYRRIWSPTLES</sequence>
<dbReference type="OrthoDB" id="3794806at2759"/>
<dbReference type="GO" id="GO:0043531">
    <property type="term" value="F:ADP binding"/>
    <property type="evidence" value="ECO:0007669"/>
    <property type="project" value="InterPro"/>
</dbReference>
<proteinExistence type="inferred from homology"/>
<protein>
    <submittedName>
        <fullName evidence="10">Putative TIR domain, P-loop containing nucleoside triphosphate hydrolase</fullName>
    </submittedName>
</protein>
<keyword evidence="10" id="KW-0378">Hydrolase</keyword>
<keyword evidence="7" id="KW-0520">NAD</keyword>
<dbReference type="InterPro" id="IPR032675">
    <property type="entry name" value="LRR_dom_sf"/>
</dbReference>
<evidence type="ECO:0000256" key="3">
    <source>
        <dbReference type="ARBA" id="ARBA00022737"/>
    </source>
</evidence>